<keyword evidence="4" id="KW-1185">Reference proteome</keyword>
<dbReference type="AlphaFoldDB" id="A0A1H7X6J6"/>
<dbReference type="RefSeq" id="WP_091102855.1">
    <property type="nucleotide sequence ID" value="NZ_FOBF01000011.1"/>
</dbReference>
<name>A0A1H7X6J6_9ACTN</name>
<dbReference type="SUPFAM" id="SSF53850">
    <property type="entry name" value="Periplasmic binding protein-like II"/>
    <property type="match status" value="1"/>
</dbReference>
<evidence type="ECO:0000313" key="3">
    <source>
        <dbReference type="EMBL" id="SEM29244.1"/>
    </source>
</evidence>
<dbReference type="InterPro" id="IPR000914">
    <property type="entry name" value="SBP_5_dom"/>
</dbReference>
<evidence type="ECO:0000256" key="1">
    <source>
        <dbReference type="SAM" id="SignalP"/>
    </source>
</evidence>
<dbReference type="STRING" id="46177.SAMN05660976_04769"/>
<dbReference type="PIRSF" id="PIRSF002741">
    <property type="entry name" value="MppA"/>
    <property type="match status" value="1"/>
</dbReference>
<protein>
    <submittedName>
        <fullName evidence="3">Peptide/nickel transport system substrate-binding protein</fullName>
    </submittedName>
</protein>
<dbReference type="Gene3D" id="3.10.105.10">
    <property type="entry name" value="Dipeptide-binding Protein, Domain 3"/>
    <property type="match status" value="1"/>
</dbReference>
<dbReference type="PANTHER" id="PTHR30290:SF65">
    <property type="entry name" value="MONOACYL PHOSPHATIDYLINOSITOL TETRAMANNOSIDE-BINDING PROTEIN LPQW-RELATED"/>
    <property type="match status" value="1"/>
</dbReference>
<dbReference type="InterPro" id="IPR030678">
    <property type="entry name" value="Peptide/Ni-bd"/>
</dbReference>
<organism evidence="3 4">
    <name type="scientific">Nonomuraea pusilla</name>
    <dbReference type="NCBI Taxonomy" id="46177"/>
    <lineage>
        <taxon>Bacteria</taxon>
        <taxon>Bacillati</taxon>
        <taxon>Actinomycetota</taxon>
        <taxon>Actinomycetes</taxon>
        <taxon>Streptosporangiales</taxon>
        <taxon>Streptosporangiaceae</taxon>
        <taxon>Nonomuraea</taxon>
    </lineage>
</organism>
<proteinExistence type="predicted"/>
<keyword evidence="1" id="KW-0732">Signal</keyword>
<dbReference type="PROSITE" id="PS51257">
    <property type="entry name" value="PROKAR_LIPOPROTEIN"/>
    <property type="match status" value="1"/>
</dbReference>
<dbReference type="GO" id="GO:0042597">
    <property type="term" value="C:periplasmic space"/>
    <property type="evidence" value="ECO:0007669"/>
    <property type="project" value="UniProtKB-ARBA"/>
</dbReference>
<dbReference type="OrthoDB" id="7888869at2"/>
<gene>
    <name evidence="3" type="ORF">SAMN05660976_04769</name>
</gene>
<dbReference type="EMBL" id="FOBF01000011">
    <property type="protein sequence ID" value="SEM29244.1"/>
    <property type="molecule type" value="Genomic_DNA"/>
</dbReference>
<dbReference type="Pfam" id="PF00496">
    <property type="entry name" value="SBP_bac_5"/>
    <property type="match status" value="1"/>
</dbReference>
<sequence length="503" mass="53512">MTLKQRRPVLLIALAALAAGCSAPPPPTSGSTSTLRYVAAGSPAAASDDPHGGLANESDALRFSLLYDVLTVPGDDGTAKPRLAASWEPDRTLTRWTFRLRPEATFTDGRPVRAADVLYSLRRIERKAAENYGRLASFDTQASTAPDDHTVVLVSRTPNALAPEALESVTFVVPEGSEDFGRPVPGSGPYRMAGGDARTAVLMRNPAWWGPRPSLDGVEIRAMADPQARAAAVTSGQADVAGSVSPAAAKAAGTGVRVVRRAPVTEYPFVMRLDREPFDDPRVREAFKLAADRQALVDTVFLGYGKVANDLPTPYDASYPEDLAQRPRDVARAKKLLAAAGHADGLEVTLRTTTSYPGMDGAAALYARQLADIGVTATVRNEPPDTYWTDVWGKADFYTGYFGGIPFTDVARVALLSASPANETAWKRPAWDEAFAAALAVRDAAGRNGRLGALQKELWKDGGYVVWGLGEGLELTSPAVHGLPTGPGFQRFLLDGVRLGDAG</sequence>
<feature type="signal peptide" evidence="1">
    <location>
        <begin position="1"/>
        <end position="18"/>
    </location>
</feature>
<dbReference type="GO" id="GO:0015833">
    <property type="term" value="P:peptide transport"/>
    <property type="evidence" value="ECO:0007669"/>
    <property type="project" value="TreeGrafter"/>
</dbReference>
<dbReference type="PANTHER" id="PTHR30290">
    <property type="entry name" value="PERIPLASMIC BINDING COMPONENT OF ABC TRANSPORTER"/>
    <property type="match status" value="1"/>
</dbReference>
<evidence type="ECO:0000259" key="2">
    <source>
        <dbReference type="Pfam" id="PF00496"/>
    </source>
</evidence>
<feature type="chain" id="PRO_5039209706" evidence="1">
    <location>
        <begin position="19"/>
        <end position="503"/>
    </location>
</feature>
<evidence type="ECO:0000313" key="4">
    <source>
        <dbReference type="Proteomes" id="UP000198953"/>
    </source>
</evidence>
<dbReference type="Proteomes" id="UP000198953">
    <property type="component" value="Unassembled WGS sequence"/>
</dbReference>
<reference evidence="3 4" key="1">
    <citation type="submission" date="2016-10" db="EMBL/GenBank/DDBJ databases">
        <authorList>
            <person name="de Groot N.N."/>
        </authorList>
    </citation>
    <scope>NUCLEOTIDE SEQUENCE [LARGE SCALE GENOMIC DNA]</scope>
    <source>
        <strain evidence="3 4">DSM 43357</strain>
    </source>
</reference>
<dbReference type="GO" id="GO:1904680">
    <property type="term" value="F:peptide transmembrane transporter activity"/>
    <property type="evidence" value="ECO:0007669"/>
    <property type="project" value="TreeGrafter"/>
</dbReference>
<dbReference type="InterPro" id="IPR039424">
    <property type="entry name" value="SBP_5"/>
</dbReference>
<feature type="domain" description="Solute-binding protein family 5" evidence="2">
    <location>
        <begin position="79"/>
        <end position="415"/>
    </location>
</feature>
<accession>A0A1H7X6J6</accession>
<dbReference type="GO" id="GO:0043190">
    <property type="term" value="C:ATP-binding cassette (ABC) transporter complex"/>
    <property type="evidence" value="ECO:0007669"/>
    <property type="project" value="InterPro"/>
</dbReference>
<dbReference type="Gene3D" id="3.40.190.10">
    <property type="entry name" value="Periplasmic binding protein-like II"/>
    <property type="match status" value="1"/>
</dbReference>
<dbReference type="CDD" id="cd08503">
    <property type="entry name" value="PBP2_NikA_DppA_OppA_like_17"/>
    <property type="match status" value="1"/>
</dbReference>